<evidence type="ECO:0000256" key="10">
    <source>
        <dbReference type="PROSITE-ProRule" id="PRU01071"/>
    </source>
</evidence>
<feature type="unsure residue" description="D or N" evidence="12">
    <location>
        <position position="155"/>
    </location>
</feature>
<gene>
    <name evidence="12" type="primary">VP35</name>
</gene>
<dbReference type="PROSITE" id="PS51735">
    <property type="entry name" value="VP35_IID"/>
    <property type="match status" value="1"/>
</dbReference>
<dbReference type="GO" id="GO:0044423">
    <property type="term" value="C:virion component"/>
    <property type="evidence" value="ECO:0007669"/>
    <property type="project" value="UniProtKB-KW"/>
</dbReference>
<dbReference type="Gene3D" id="1.10.8.950">
    <property type="entry name" value="Filoviridae VP35, C-terminal inhibitory domain, helical subdomain"/>
    <property type="match status" value="1"/>
</dbReference>
<keyword evidence="7" id="KW-0175">Coiled coil</keyword>
<evidence type="ECO:0000259" key="11">
    <source>
        <dbReference type="PROSITE" id="PS51735"/>
    </source>
</evidence>
<keyword evidence="8" id="KW-0804">Transcription</keyword>
<dbReference type="InterPro" id="IPR043060">
    <property type="entry name" value="VP35_IID_hlx"/>
</dbReference>
<keyword evidence="13" id="KW-1185">Reference proteome</keyword>
<comment type="similarity">
    <text evidence="3 10">Belongs to the filoviridae polymerase cofactor VP35 family.</text>
</comment>
<dbReference type="Pfam" id="PF02097">
    <property type="entry name" value="Filo_VP35"/>
    <property type="match status" value="1"/>
</dbReference>
<evidence type="ECO:0000256" key="4">
    <source>
        <dbReference type="ARBA" id="ARBA00016248"/>
    </source>
</evidence>
<keyword evidence="5" id="KW-0946">Virion</keyword>
<proteinExistence type="inferred from homology"/>
<feature type="domain" description="VP35 IID" evidence="11">
    <location>
        <begin position="204"/>
        <end position="329"/>
    </location>
</feature>
<evidence type="ECO:0000256" key="6">
    <source>
        <dbReference type="ARBA" id="ARBA00022953"/>
    </source>
</evidence>
<evidence type="ECO:0000256" key="2">
    <source>
        <dbReference type="ARBA" id="ARBA00004328"/>
    </source>
</evidence>
<dbReference type="Gene3D" id="2.10.10.70">
    <property type="entry name" value="Filoviridae VP35, C-terminal inhibitory domain, beta-sheet subdomain"/>
    <property type="match status" value="1"/>
</dbReference>
<dbReference type="Proteomes" id="UP000501328">
    <property type="component" value="Segment"/>
</dbReference>
<evidence type="ECO:0000256" key="7">
    <source>
        <dbReference type="ARBA" id="ARBA00023054"/>
    </source>
</evidence>
<dbReference type="GO" id="GO:0030430">
    <property type="term" value="C:host cell cytoplasm"/>
    <property type="evidence" value="ECO:0007669"/>
    <property type="project" value="UniProtKB-SubCell"/>
</dbReference>
<evidence type="ECO:0000256" key="5">
    <source>
        <dbReference type="ARBA" id="ARBA00022844"/>
    </source>
</evidence>
<evidence type="ECO:0000313" key="12">
    <source>
        <dbReference type="EMBL" id="AZL87824.2"/>
    </source>
</evidence>
<protein>
    <recommendedName>
        <fullName evidence="4">Polymerase cofactor VP35</fullName>
    </recommendedName>
</protein>
<keyword evidence="6" id="KW-0693">Viral RNA replication</keyword>
<organism evidence="12 13">
    <name type="scientific">Dianlovirus menglaense</name>
    <dbReference type="NCBI Taxonomy" id="3052181"/>
    <lineage>
        <taxon>Viruses</taxon>
        <taxon>Riboviria</taxon>
        <taxon>Orthornavirae</taxon>
        <taxon>Negarnaviricota</taxon>
        <taxon>Haploviricotina</taxon>
        <taxon>Monjiviricetes</taxon>
        <taxon>Mononegavirales</taxon>
        <taxon>Filoviridae</taxon>
        <taxon>Dianlovirus</taxon>
    </lineage>
</organism>
<name>A0A3S8UVK1_9MONO</name>
<dbReference type="InterPro" id="IPR002953">
    <property type="entry name" value="Filo_VP35"/>
</dbReference>
<evidence type="ECO:0000256" key="8">
    <source>
        <dbReference type="ARBA" id="ARBA00023163"/>
    </source>
</evidence>
<reference evidence="12 13" key="1">
    <citation type="journal article" date="2017" name="Emerg. Infect. Dis.">
        <title>Genetically Diverse Filoviruses in Rousettus and Eonycteris spp. Bats, China, 2009 and 2015.</title>
        <authorList>
            <person name="Yang X.L."/>
            <person name="Zhang Y.Z."/>
            <person name="Jiang R.D."/>
            <person name="Guo H."/>
            <person name="Zhang W."/>
            <person name="Li B."/>
            <person name="Wang N."/>
            <person name="Wang L."/>
            <person name="Waruhiu C."/>
            <person name="Zhou J.H."/>
            <person name="Li S.Y."/>
            <person name="Daszak P."/>
            <person name="Wang L.F."/>
            <person name="Shi Z.L."/>
        </authorList>
    </citation>
    <scope>NUCLEOTIDE SEQUENCE [LARGE SCALE GENOMIC DNA]</scope>
    <source>
        <strain evidence="12">Rousettus-wt/CHN/2015/Sharen-Bat9447-1</strain>
    </source>
</reference>
<evidence type="ECO:0000313" key="13">
    <source>
        <dbReference type="Proteomes" id="UP000501328"/>
    </source>
</evidence>
<sequence>MWDPNYMKGVTTDLMTGKIPVDAVFNQNPLGSLYKRRKPRTNQAIQVGPEMKEKSTNTDQLVGQEYRLTEEIRDLFTNMEQKMNSLIIQSMENSERINALEQQLKDLVPVIKMGKNIEYLTKQVSELLAKYEHLVISTGRTTAPAAAFDAYLKEDGRPPSNPAIFKDLGVACSMTKPSTNESTEISDAGKKVSRVLELNEETFAKPQMNAKDLALLIFSHLPGNNTPFHILAQVIAKIAAKDGETGALLDTFHQYLSEGDNAQAALTRIVRQVGIFTGRQPPTLKIKSLTLVPRPCQKSLRAVPPKPQLDKGWVCIYESEDGDRKALKI</sequence>
<dbReference type="InterPro" id="IPR031163">
    <property type="entry name" value="VP35_IID"/>
</dbReference>
<keyword evidence="9" id="KW-1035">Host cytoplasm</keyword>
<dbReference type="CDD" id="cd21030">
    <property type="entry name" value="V35-RBD_P-protein-C_like"/>
    <property type="match status" value="1"/>
</dbReference>
<dbReference type="EMBL" id="KX371887">
    <property type="protein sequence ID" value="AZL87824.2"/>
    <property type="molecule type" value="Viral_cRNA"/>
</dbReference>
<evidence type="ECO:0000256" key="9">
    <source>
        <dbReference type="ARBA" id="ARBA00023200"/>
    </source>
</evidence>
<comment type="subcellular location">
    <subcellularLocation>
        <location evidence="1">Host cytoplasm</location>
    </subcellularLocation>
    <subcellularLocation>
        <location evidence="2">Virion</location>
    </subcellularLocation>
</comment>
<evidence type="ECO:0000256" key="3">
    <source>
        <dbReference type="ARBA" id="ARBA00005994"/>
    </source>
</evidence>
<dbReference type="PRINTS" id="PR01240">
    <property type="entry name" value="FILOVP35"/>
</dbReference>
<dbReference type="InterPro" id="IPR043061">
    <property type="entry name" value="VP35_IID_b-sht"/>
</dbReference>
<evidence type="ECO:0000256" key="1">
    <source>
        <dbReference type="ARBA" id="ARBA00004192"/>
    </source>
</evidence>
<accession>A0A3S8UVK1</accession>